<sequence length="527" mass="58467">MYDRLPSEPLVDDVIIPSEAPKSPILPNEDVLFLQDLEDVPQGRHLGLFSTIVLFVARMVGSGIFATSSGIFQDSGRSPFWFFMAWIVAALLSFAGLYVYLELGSLVPRSGGTKPFLEFIYNRPKMMVSVVFLMFSVMFGVTILNILVFGEYFCYSVGINPTDFLIRLSGLLFLFLATTIHGISVSHGIRVQNILGALKLGLLAAMIITGVYAVFVPSSISHIDSNFHWDTFFKVPGTFTASSFSSAVIRATFAFSGWNTVHTVSNEIKDPVRTFKIAGPASLIIVSITYLWTNLAYLVVIPENELVSTGRLAGSLLFEKLFGVNVGRRLLTFSIAMSAGGNVFVVLYTISRVNQEVFREGYLPLSRFFASNWPFGSPFRSLLLSCVLSTLVIALSPKGDVYNYVVALEQYPQQLFIAMAAIGVFILRHRYPDVRAPIRSTRIGALLIVLVAGYLLITPFTSKSPNPKGLEQWPSYALVAIICLLIPFFYWLVMFHIGPKAGGYTLMSEEMQLSDGLTIKNWVKIYR</sequence>
<dbReference type="EMBL" id="JASBWR010000110">
    <property type="protein sequence ID" value="KAJ9094593.1"/>
    <property type="molecule type" value="Genomic_DNA"/>
</dbReference>
<gene>
    <name evidence="1" type="ORF">QFC19_007891</name>
</gene>
<protein>
    <submittedName>
        <fullName evidence="1">Uncharacterized protein</fullName>
    </submittedName>
</protein>
<organism evidence="1 2">
    <name type="scientific">Naganishia cerealis</name>
    <dbReference type="NCBI Taxonomy" id="610337"/>
    <lineage>
        <taxon>Eukaryota</taxon>
        <taxon>Fungi</taxon>
        <taxon>Dikarya</taxon>
        <taxon>Basidiomycota</taxon>
        <taxon>Agaricomycotina</taxon>
        <taxon>Tremellomycetes</taxon>
        <taxon>Filobasidiales</taxon>
        <taxon>Filobasidiaceae</taxon>
        <taxon>Naganishia</taxon>
    </lineage>
</organism>
<proteinExistence type="predicted"/>
<accession>A0ACC2V683</accession>
<comment type="caution">
    <text evidence="1">The sequence shown here is derived from an EMBL/GenBank/DDBJ whole genome shotgun (WGS) entry which is preliminary data.</text>
</comment>
<evidence type="ECO:0000313" key="2">
    <source>
        <dbReference type="Proteomes" id="UP001241377"/>
    </source>
</evidence>
<dbReference type="Proteomes" id="UP001241377">
    <property type="component" value="Unassembled WGS sequence"/>
</dbReference>
<keyword evidence="2" id="KW-1185">Reference proteome</keyword>
<name>A0ACC2V683_9TREE</name>
<reference evidence="1" key="1">
    <citation type="submission" date="2023-04" db="EMBL/GenBank/DDBJ databases">
        <title>Draft Genome sequencing of Naganishia species isolated from polar environments using Oxford Nanopore Technology.</title>
        <authorList>
            <person name="Leo P."/>
            <person name="Venkateswaran K."/>
        </authorList>
    </citation>
    <scope>NUCLEOTIDE SEQUENCE</scope>
    <source>
        <strain evidence="1">MNA-CCFEE 5261</strain>
    </source>
</reference>
<evidence type="ECO:0000313" key="1">
    <source>
        <dbReference type="EMBL" id="KAJ9094593.1"/>
    </source>
</evidence>